<keyword evidence="2" id="KW-0472">Membrane</keyword>
<dbReference type="Proteomes" id="UP000730482">
    <property type="component" value="Unassembled WGS sequence"/>
</dbReference>
<dbReference type="InterPro" id="IPR002372">
    <property type="entry name" value="PQQ_rpt_dom"/>
</dbReference>
<dbReference type="RefSeq" id="WP_212017081.1">
    <property type="nucleotide sequence ID" value="NZ_JAAFYZ010000163.1"/>
</dbReference>
<organism evidence="4 5">
    <name type="scientific">Catenulispora pinistramenti</name>
    <dbReference type="NCBI Taxonomy" id="2705254"/>
    <lineage>
        <taxon>Bacteria</taxon>
        <taxon>Bacillati</taxon>
        <taxon>Actinomycetota</taxon>
        <taxon>Actinomycetes</taxon>
        <taxon>Catenulisporales</taxon>
        <taxon>Catenulisporaceae</taxon>
        <taxon>Catenulispora</taxon>
    </lineage>
</organism>
<feature type="transmembrane region" description="Helical" evidence="2">
    <location>
        <begin position="157"/>
        <end position="178"/>
    </location>
</feature>
<gene>
    <name evidence="4" type="ORF">KGQ19_34325</name>
</gene>
<feature type="region of interest" description="Disordered" evidence="1">
    <location>
        <begin position="1"/>
        <end position="153"/>
    </location>
</feature>
<dbReference type="InterPro" id="IPR015943">
    <property type="entry name" value="WD40/YVTN_repeat-like_dom_sf"/>
</dbReference>
<dbReference type="EMBL" id="JAAFYZ010000163">
    <property type="protein sequence ID" value="MBS2551953.1"/>
    <property type="molecule type" value="Genomic_DNA"/>
</dbReference>
<feature type="compositionally biased region" description="Pro residues" evidence="1">
    <location>
        <begin position="14"/>
        <end position="36"/>
    </location>
</feature>
<comment type="caution">
    <text evidence="4">The sequence shown here is derived from an EMBL/GenBank/DDBJ whole genome shotgun (WGS) entry which is preliminary data.</text>
</comment>
<feature type="compositionally biased region" description="Polar residues" evidence="1">
    <location>
        <begin position="195"/>
        <end position="204"/>
    </location>
</feature>
<reference evidence="4 5" key="1">
    <citation type="submission" date="2020-02" db="EMBL/GenBank/DDBJ databases">
        <title>Acidophilic actinobacteria isolated from forest soil.</title>
        <authorList>
            <person name="Golinska P."/>
        </authorList>
    </citation>
    <scope>NUCLEOTIDE SEQUENCE [LARGE SCALE GENOMIC DNA]</scope>
    <source>
        <strain evidence="4 5">NL8</strain>
    </source>
</reference>
<proteinExistence type="predicted"/>
<evidence type="ECO:0000256" key="2">
    <source>
        <dbReference type="SAM" id="Phobius"/>
    </source>
</evidence>
<keyword evidence="2" id="KW-1133">Transmembrane helix</keyword>
<feature type="domain" description="Pyrrolo-quinoline quinone repeat" evidence="3">
    <location>
        <begin position="231"/>
        <end position="356"/>
    </location>
</feature>
<evidence type="ECO:0000313" key="5">
    <source>
        <dbReference type="Proteomes" id="UP000730482"/>
    </source>
</evidence>
<keyword evidence="2" id="KW-0812">Transmembrane</keyword>
<feature type="region of interest" description="Disordered" evidence="1">
    <location>
        <begin position="183"/>
        <end position="204"/>
    </location>
</feature>
<evidence type="ECO:0000259" key="3">
    <source>
        <dbReference type="Pfam" id="PF13360"/>
    </source>
</evidence>
<dbReference type="Pfam" id="PF13360">
    <property type="entry name" value="PQQ_2"/>
    <property type="match status" value="1"/>
</dbReference>
<feature type="compositionally biased region" description="Pro residues" evidence="1">
    <location>
        <begin position="139"/>
        <end position="148"/>
    </location>
</feature>
<sequence>MSTPQDEQGGRPNPFSPPPQDEAPYDSSPPPAPPMMHSPYRPDEQLPGQEPQRRQPPRFPALHHGPGHGQGPEQPPAPQAPQQQVPQQQQQQQQAPPPFEQRASQSSASGWGTGATGAAGGGNQPYIQPPQFSYRPEMQPAPPPPAPPAGNDRRKMLIGVSAAVVLVIAAVGAGVSVFGGGSSKQPATAGGLGQDSRSGSSATSAADKSVPAAWSAPAAGDAATVVGSWLVDNHSIVRGDTGAVKAYDSESGKALWTFPVPGQGSSICAMSQLAIRKIGLVQYGPDGNCDTIAAVGTDDGKPVWTQPLAVAPGAPAGTVPLMSFGGDVVAGQAGTSVTVWGAADGKQLWTSDLSKLKPACRLEQLGVKGAYVTLIQDCGAGPVVTMKDSHKGTDLWSTPLPPDGLNGAQITLVQAAFPTIVHVASPGGQPVDRYYSFDPKGKAQAPINGSGDFGALDLNVGPQGQQHPLPHIQDNTFVAPTADKDPTASLVAFDLVSGNKLWQGAATPSGPVTIAAVDPNKVTVFDGGAADAPARLLAFATKDGSPMASGISGTLGTDWSGPAAAAYIAGDRLIVLPAAPEKNADVLAFALS</sequence>
<dbReference type="InterPro" id="IPR011047">
    <property type="entry name" value="Quinoprotein_ADH-like_sf"/>
</dbReference>
<name>A0ABS5L0V3_9ACTN</name>
<evidence type="ECO:0000313" key="4">
    <source>
        <dbReference type="EMBL" id="MBS2551953.1"/>
    </source>
</evidence>
<dbReference type="Gene3D" id="2.130.10.10">
    <property type="entry name" value="YVTN repeat-like/Quinoprotein amine dehydrogenase"/>
    <property type="match status" value="1"/>
</dbReference>
<protein>
    <submittedName>
        <fullName evidence="4">PQQ-binding-like beta-propeller repeat protein</fullName>
    </submittedName>
</protein>
<accession>A0ABS5L0V3</accession>
<evidence type="ECO:0000256" key="1">
    <source>
        <dbReference type="SAM" id="MobiDB-lite"/>
    </source>
</evidence>
<feature type="compositionally biased region" description="Low complexity" evidence="1">
    <location>
        <begin position="80"/>
        <end position="94"/>
    </location>
</feature>
<dbReference type="SUPFAM" id="SSF50998">
    <property type="entry name" value="Quinoprotein alcohol dehydrogenase-like"/>
    <property type="match status" value="1"/>
</dbReference>
<keyword evidence="5" id="KW-1185">Reference proteome</keyword>
<feature type="compositionally biased region" description="Gly residues" evidence="1">
    <location>
        <begin position="111"/>
        <end position="123"/>
    </location>
</feature>